<dbReference type="InterPro" id="IPR003594">
    <property type="entry name" value="HATPase_dom"/>
</dbReference>
<evidence type="ECO:0000313" key="14">
    <source>
        <dbReference type="Proteomes" id="UP000190896"/>
    </source>
</evidence>
<feature type="domain" description="PAC" evidence="12">
    <location>
        <begin position="398"/>
        <end position="451"/>
    </location>
</feature>
<dbReference type="SMART" id="SM00387">
    <property type="entry name" value="HATPase_c"/>
    <property type="match status" value="1"/>
</dbReference>
<keyword evidence="3" id="KW-0597">Phosphoprotein</keyword>
<dbReference type="Pfam" id="PF00989">
    <property type="entry name" value="PAS"/>
    <property type="match status" value="1"/>
</dbReference>
<evidence type="ECO:0000256" key="3">
    <source>
        <dbReference type="ARBA" id="ARBA00022553"/>
    </source>
</evidence>
<reference evidence="13 14" key="1">
    <citation type="submission" date="2016-11" db="EMBL/GenBank/DDBJ databases">
        <title>Mixed transmission modes and dynamic genome evolution in an obligate animal-bacterial symbiosis.</title>
        <authorList>
            <person name="Russell S.L."/>
            <person name="Corbett-Detig R.B."/>
            <person name="Cavanaugh C.M."/>
        </authorList>
    </citation>
    <scope>NUCLEOTIDE SEQUENCE [LARGE SCALE GENOMIC DNA]</scope>
    <source>
        <strain evidence="13">Se-Cadez</strain>
    </source>
</reference>
<dbReference type="EC" id="2.7.13.3" evidence="2"/>
<dbReference type="CDD" id="cd00130">
    <property type="entry name" value="PAS"/>
    <property type="match status" value="1"/>
</dbReference>
<dbReference type="SMART" id="SM00091">
    <property type="entry name" value="PAS"/>
    <property type="match status" value="1"/>
</dbReference>
<keyword evidence="8" id="KW-0902">Two-component regulatory system</keyword>
<dbReference type="Gene3D" id="1.10.287.130">
    <property type="match status" value="1"/>
</dbReference>
<dbReference type="InterPro" id="IPR000014">
    <property type="entry name" value="PAS"/>
</dbReference>
<dbReference type="PROSITE" id="PS50112">
    <property type="entry name" value="PAS"/>
    <property type="match status" value="1"/>
</dbReference>
<evidence type="ECO:0000259" key="12">
    <source>
        <dbReference type="PROSITE" id="PS50113"/>
    </source>
</evidence>
<dbReference type="Proteomes" id="UP000190896">
    <property type="component" value="Unassembled WGS sequence"/>
</dbReference>
<dbReference type="InterPro" id="IPR003661">
    <property type="entry name" value="HisK_dim/P_dom"/>
</dbReference>
<evidence type="ECO:0000256" key="1">
    <source>
        <dbReference type="ARBA" id="ARBA00000085"/>
    </source>
</evidence>
<dbReference type="GO" id="GO:0000155">
    <property type="term" value="F:phosphorelay sensor kinase activity"/>
    <property type="evidence" value="ECO:0007669"/>
    <property type="project" value="InterPro"/>
</dbReference>
<dbReference type="InterPro" id="IPR036890">
    <property type="entry name" value="HATPase_C_sf"/>
</dbReference>
<dbReference type="SUPFAM" id="SSF55874">
    <property type="entry name" value="ATPase domain of HSP90 chaperone/DNA topoisomerase II/histidine kinase"/>
    <property type="match status" value="1"/>
</dbReference>
<evidence type="ECO:0000256" key="6">
    <source>
        <dbReference type="ARBA" id="ARBA00022777"/>
    </source>
</evidence>
<dbReference type="Gene3D" id="3.40.190.10">
    <property type="entry name" value="Periplasmic binding protein-like II"/>
    <property type="match status" value="2"/>
</dbReference>
<evidence type="ECO:0000256" key="7">
    <source>
        <dbReference type="ARBA" id="ARBA00022840"/>
    </source>
</evidence>
<gene>
    <name evidence="13" type="ORF">BOW51_07475</name>
</gene>
<dbReference type="NCBIfam" id="TIGR00229">
    <property type="entry name" value="sensory_box"/>
    <property type="match status" value="1"/>
</dbReference>
<evidence type="ECO:0000256" key="2">
    <source>
        <dbReference type="ARBA" id="ARBA00012438"/>
    </source>
</evidence>
<dbReference type="CDD" id="cd00082">
    <property type="entry name" value="HisKA"/>
    <property type="match status" value="1"/>
</dbReference>
<accession>A0A1T2KUJ0</accession>
<comment type="catalytic activity">
    <reaction evidence="1">
        <text>ATP + protein L-histidine = ADP + protein N-phospho-L-histidine.</text>
        <dbReference type="EC" id="2.7.13.3"/>
    </reaction>
</comment>
<dbReference type="SUPFAM" id="SSF55785">
    <property type="entry name" value="PYP-like sensor domain (PAS domain)"/>
    <property type="match status" value="1"/>
</dbReference>
<dbReference type="OrthoDB" id="9792854at2"/>
<dbReference type="PANTHER" id="PTHR43065">
    <property type="entry name" value="SENSOR HISTIDINE KINASE"/>
    <property type="match status" value="1"/>
</dbReference>
<dbReference type="InterPro" id="IPR036097">
    <property type="entry name" value="HisK_dim/P_sf"/>
</dbReference>
<keyword evidence="9" id="KW-0472">Membrane</keyword>
<name>A0A1T2KUJ0_9GAMM</name>
<evidence type="ECO:0000259" key="11">
    <source>
        <dbReference type="PROSITE" id="PS50112"/>
    </source>
</evidence>
<feature type="domain" description="Histidine kinase" evidence="10">
    <location>
        <begin position="471"/>
        <end position="687"/>
    </location>
</feature>
<organism evidence="13 14">
    <name type="scientific">Solemya velesiana gill symbiont</name>
    <dbReference type="NCBI Taxonomy" id="1918948"/>
    <lineage>
        <taxon>Bacteria</taxon>
        <taxon>Pseudomonadati</taxon>
        <taxon>Pseudomonadota</taxon>
        <taxon>Gammaproteobacteria</taxon>
        <taxon>sulfur-oxidizing symbionts</taxon>
    </lineage>
</organism>
<dbReference type="GO" id="GO:0005524">
    <property type="term" value="F:ATP binding"/>
    <property type="evidence" value="ECO:0007669"/>
    <property type="project" value="UniProtKB-KW"/>
</dbReference>
<keyword evidence="9" id="KW-0812">Transmembrane</keyword>
<dbReference type="InterPro" id="IPR001610">
    <property type="entry name" value="PAC"/>
</dbReference>
<dbReference type="InterPro" id="IPR005467">
    <property type="entry name" value="His_kinase_dom"/>
</dbReference>
<dbReference type="PRINTS" id="PR00344">
    <property type="entry name" value="BCTRLSENSOR"/>
</dbReference>
<keyword evidence="6 13" id="KW-0418">Kinase</keyword>
<dbReference type="InterPro" id="IPR013767">
    <property type="entry name" value="PAS_fold"/>
</dbReference>
<evidence type="ECO:0000256" key="4">
    <source>
        <dbReference type="ARBA" id="ARBA00022679"/>
    </source>
</evidence>
<dbReference type="Pfam" id="PF02518">
    <property type="entry name" value="HATPase_c"/>
    <property type="match status" value="1"/>
</dbReference>
<dbReference type="InterPro" id="IPR000700">
    <property type="entry name" value="PAS-assoc_C"/>
</dbReference>
<dbReference type="GO" id="GO:0006355">
    <property type="term" value="P:regulation of DNA-templated transcription"/>
    <property type="evidence" value="ECO:0007669"/>
    <property type="project" value="InterPro"/>
</dbReference>
<dbReference type="SMART" id="SM00388">
    <property type="entry name" value="HisKA"/>
    <property type="match status" value="1"/>
</dbReference>
<feature type="transmembrane region" description="Helical" evidence="9">
    <location>
        <begin position="285"/>
        <end position="307"/>
    </location>
</feature>
<evidence type="ECO:0000313" key="13">
    <source>
        <dbReference type="EMBL" id="OOZ36376.1"/>
    </source>
</evidence>
<dbReference type="Pfam" id="PF00512">
    <property type="entry name" value="HisKA"/>
    <property type="match status" value="1"/>
</dbReference>
<comment type="caution">
    <text evidence="13">The sequence shown here is derived from an EMBL/GenBank/DDBJ whole genome shotgun (WGS) entry which is preliminary data.</text>
</comment>
<feature type="domain" description="PAS" evidence="11">
    <location>
        <begin position="320"/>
        <end position="372"/>
    </location>
</feature>
<sequence length="697" mass="78043">MRIGVLSHRGSEATLKMWSPTADYLTNAVHGRRFEVVPLDFVEVNPSIESGDVDFVLVNPGIYVNLEVRYRVSRIATLNNLVGEVASNVFGGVIFTRMDRDDLSSLLDLQGQRFLAVDETSLGGFQMAWRQFQDAGLNPYEDFTSLLFKGIHDDVVMAVLNGEADAGTVRTDILERMVSSGTIDLNDFKILNAKFEEDFYFNLSTRLYPEWPFSKVQHTPNELAQQIAVALLNMPANHVAAQAGNYAGWTIPLDYQPVHEIFQALSLPPYESLAKFTLMDAIRKYWYWLLGGLIFLLSMAFMTTWVARLNRELKRAQLHLEQRHELILNSVADGIYGVDLQGNSTFVNRAMELITGWKAEELIGQNQHDILHHTHADGTPHPRHECPVYATYRDNVPRFVDDDVFWKKDGTSFPVEYTSTPLRDEHEGVVGSVVVFRDISEQKLAEEEARQHQMDLAHVARLSTMGEMASGIAHEINQPLTAIATNAHACIRMLESGGEKNERIADAIERIGTQAERAGEIIRQLRQFVRKEQPQLTDVNLNELINEVVVLIKPEALKANVRIDLDLDEDIGSVRAQHIQIDQVILNLARNAIEAMMDTTDGDRILAIMTRKGGRNAVIVTVSDTGPGLSEEVKEQVFNPFVTTKPSGMGLGLSISQGIIDAHKGRLYVDSESGQGAVFRFMLPVTKGDKGDETYEQ</sequence>
<dbReference type="PROSITE" id="PS50109">
    <property type="entry name" value="HIS_KIN"/>
    <property type="match status" value="1"/>
</dbReference>
<dbReference type="InterPro" id="IPR004358">
    <property type="entry name" value="Sig_transdc_His_kin-like_C"/>
</dbReference>
<dbReference type="InterPro" id="IPR035965">
    <property type="entry name" value="PAS-like_dom_sf"/>
</dbReference>
<dbReference type="EMBL" id="MPRJ01000042">
    <property type="protein sequence ID" value="OOZ36376.1"/>
    <property type="molecule type" value="Genomic_DNA"/>
</dbReference>
<dbReference type="SMART" id="SM00086">
    <property type="entry name" value="PAC"/>
    <property type="match status" value="1"/>
</dbReference>
<proteinExistence type="predicted"/>
<dbReference type="Gene3D" id="3.30.450.20">
    <property type="entry name" value="PAS domain"/>
    <property type="match status" value="1"/>
</dbReference>
<protein>
    <recommendedName>
        <fullName evidence="2">histidine kinase</fullName>
        <ecNumber evidence="2">2.7.13.3</ecNumber>
    </recommendedName>
</protein>
<keyword evidence="9" id="KW-1133">Transmembrane helix</keyword>
<dbReference type="Gene3D" id="3.30.565.10">
    <property type="entry name" value="Histidine kinase-like ATPase, C-terminal domain"/>
    <property type="match status" value="1"/>
</dbReference>
<dbReference type="SUPFAM" id="SSF47384">
    <property type="entry name" value="Homodimeric domain of signal transducing histidine kinase"/>
    <property type="match status" value="1"/>
</dbReference>
<evidence type="ECO:0000256" key="9">
    <source>
        <dbReference type="SAM" id="Phobius"/>
    </source>
</evidence>
<dbReference type="PANTHER" id="PTHR43065:SF46">
    <property type="entry name" value="C4-DICARBOXYLATE TRANSPORT SENSOR PROTEIN DCTB"/>
    <property type="match status" value="1"/>
</dbReference>
<evidence type="ECO:0000256" key="5">
    <source>
        <dbReference type="ARBA" id="ARBA00022741"/>
    </source>
</evidence>
<keyword evidence="4" id="KW-0808">Transferase</keyword>
<dbReference type="Pfam" id="PF12974">
    <property type="entry name" value="Phosphonate-bd"/>
    <property type="match status" value="1"/>
</dbReference>
<evidence type="ECO:0000256" key="8">
    <source>
        <dbReference type="ARBA" id="ARBA00023012"/>
    </source>
</evidence>
<dbReference type="SUPFAM" id="SSF53850">
    <property type="entry name" value="Periplasmic binding protein-like II"/>
    <property type="match status" value="1"/>
</dbReference>
<dbReference type="AlphaFoldDB" id="A0A1T2KUJ0"/>
<dbReference type="PROSITE" id="PS50113">
    <property type="entry name" value="PAC"/>
    <property type="match status" value="1"/>
</dbReference>
<keyword evidence="14" id="KW-1185">Reference proteome</keyword>
<evidence type="ECO:0000259" key="10">
    <source>
        <dbReference type="PROSITE" id="PS50109"/>
    </source>
</evidence>
<keyword evidence="5" id="KW-0547">Nucleotide-binding</keyword>
<keyword evidence="7" id="KW-0067">ATP-binding</keyword>